<dbReference type="PANTHER" id="PTHR23026:SF123">
    <property type="entry name" value="NAD(P)H NITROREDUCTASE RV3131-RELATED"/>
    <property type="match status" value="1"/>
</dbReference>
<reference evidence="1" key="1">
    <citation type="submission" date="2019-09" db="EMBL/GenBank/DDBJ databases">
        <authorList>
            <person name="Teo W.F.A."/>
            <person name="Duangmal K."/>
        </authorList>
    </citation>
    <scope>NUCLEOTIDE SEQUENCE [LARGE SCALE GENOMIC DNA]</scope>
    <source>
        <strain evidence="1">K81G1</strain>
    </source>
</reference>
<dbReference type="SUPFAM" id="SSF55469">
    <property type="entry name" value="FMN-dependent nitroreductase-like"/>
    <property type="match status" value="1"/>
</dbReference>
<dbReference type="NCBIfam" id="NF047509">
    <property type="entry name" value="Rv3131_FMN_oxido"/>
    <property type="match status" value="1"/>
</dbReference>
<name>A0A5N0UNV6_9PSEU</name>
<dbReference type="EMBL" id="VMNW02000131">
    <property type="protein sequence ID" value="KAA9149826.1"/>
    <property type="molecule type" value="Genomic_DNA"/>
</dbReference>
<dbReference type="OrthoDB" id="8156917at2"/>
<dbReference type="RefSeq" id="WP_144758353.1">
    <property type="nucleotide sequence ID" value="NZ_VMNW02000131.1"/>
</dbReference>
<gene>
    <name evidence="1" type="ORF">FPZ12_042430</name>
</gene>
<protein>
    <recommendedName>
        <fullName evidence="3">Nitroreductase</fullName>
    </recommendedName>
</protein>
<evidence type="ECO:0000313" key="2">
    <source>
        <dbReference type="Proteomes" id="UP000319769"/>
    </source>
</evidence>
<dbReference type="GO" id="GO:0016491">
    <property type="term" value="F:oxidoreductase activity"/>
    <property type="evidence" value="ECO:0007669"/>
    <property type="project" value="InterPro"/>
</dbReference>
<dbReference type="Gene3D" id="3.40.109.10">
    <property type="entry name" value="NADH Oxidase"/>
    <property type="match status" value="1"/>
</dbReference>
<dbReference type="AlphaFoldDB" id="A0A5N0UNV6"/>
<keyword evidence="2" id="KW-1185">Reference proteome</keyword>
<sequence>MTWSATETGVLVGAAGRAPSVHHSRPWLIEPRDGEVRLVELPDAGPPRHDPAGRDRMISCGAALANLELAVRALGFEPALTLFPEPARPELVARLRIAGRKDASAEEVERYSAIFRRRSYRAPFSLHPVPPTVLRVLVLASTSPGVEIRAVRGVPEFTALADLLSLAAKTLREDHAYQRELVAWTARFPERFEDAATVPWTGLVTARTTLPDRITLIERLRTETMLVLVTASDTRTDHVLAGMALQRGWLAAITSGLAGSVLTQPLRLPEVRAGLVDRLRLGGYPQLILRFGYPVTATPATPVAALAARPREG</sequence>
<proteinExistence type="predicted"/>
<dbReference type="Proteomes" id="UP000319769">
    <property type="component" value="Unassembled WGS sequence"/>
</dbReference>
<comment type="caution">
    <text evidence="1">The sequence shown here is derived from an EMBL/GenBank/DDBJ whole genome shotgun (WGS) entry which is preliminary data.</text>
</comment>
<evidence type="ECO:0008006" key="3">
    <source>
        <dbReference type="Google" id="ProtNLM"/>
    </source>
</evidence>
<dbReference type="InterPro" id="IPR050627">
    <property type="entry name" value="Nitroreductase/BluB"/>
</dbReference>
<accession>A0A5N0UNV6</accession>
<dbReference type="InterPro" id="IPR000415">
    <property type="entry name" value="Nitroreductase-like"/>
</dbReference>
<organism evidence="1 2">
    <name type="scientific">Amycolatopsis acidicola</name>
    <dbReference type="NCBI Taxonomy" id="2596893"/>
    <lineage>
        <taxon>Bacteria</taxon>
        <taxon>Bacillati</taxon>
        <taxon>Actinomycetota</taxon>
        <taxon>Actinomycetes</taxon>
        <taxon>Pseudonocardiales</taxon>
        <taxon>Pseudonocardiaceae</taxon>
        <taxon>Amycolatopsis</taxon>
    </lineage>
</organism>
<evidence type="ECO:0000313" key="1">
    <source>
        <dbReference type="EMBL" id="KAA9149826.1"/>
    </source>
</evidence>
<dbReference type="PANTHER" id="PTHR23026">
    <property type="entry name" value="NADPH NITROREDUCTASE"/>
    <property type="match status" value="1"/>
</dbReference>